<sequence>MGDPEVEVCEYCDYTCIGDIGNHVALTHSKSATPVDSLAREIGKLRVSSRQRMDPLLQSKLLVDAGADWLTEAFPNGVWFVKGISTKGFGIYVCSTETNKNPCGTSWLSAHAFPKFHQECKKCAAKYKPFAMFDCRSDSDEDEKKTKSDKPHRCDLCEVCESQGCDACHPKKKQK</sequence>
<organism evidence="1 2">
    <name type="scientific">Sphaeroforma arctica JP610</name>
    <dbReference type="NCBI Taxonomy" id="667725"/>
    <lineage>
        <taxon>Eukaryota</taxon>
        <taxon>Ichthyosporea</taxon>
        <taxon>Ichthyophonida</taxon>
        <taxon>Sphaeroforma</taxon>
    </lineage>
</organism>
<dbReference type="EMBL" id="KQ241839">
    <property type="protein sequence ID" value="KNC83368.1"/>
    <property type="molecule type" value="Genomic_DNA"/>
</dbReference>
<dbReference type="GeneID" id="25904880"/>
<dbReference type="AlphaFoldDB" id="A0A0L0G529"/>
<keyword evidence="2" id="KW-1185">Reference proteome</keyword>
<name>A0A0L0G529_9EUKA</name>
<gene>
    <name evidence="1" type="ORF">SARC_04376</name>
</gene>
<dbReference type="RefSeq" id="XP_014157270.1">
    <property type="nucleotide sequence ID" value="XM_014301795.1"/>
</dbReference>
<dbReference type="Proteomes" id="UP000054560">
    <property type="component" value="Unassembled WGS sequence"/>
</dbReference>
<evidence type="ECO:0000313" key="1">
    <source>
        <dbReference type="EMBL" id="KNC83368.1"/>
    </source>
</evidence>
<accession>A0A0L0G529</accession>
<protein>
    <submittedName>
        <fullName evidence="1">Uncharacterized protein</fullName>
    </submittedName>
</protein>
<reference evidence="1 2" key="1">
    <citation type="submission" date="2011-02" db="EMBL/GenBank/DDBJ databases">
        <title>The Genome Sequence of Sphaeroforma arctica JP610.</title>
        <authorList>
            <consortium name="The Broad Institute Genome Sequencing Platform"/>
            <person name="Russ C."/>
            <person name="Cuomo C."/>
            <person name="Young S.K."/>
            <person name="Zeng Q."/>
            <person name="Gargeya S."/>
            <person name="Alvarado L."/>
            <person name="Berlin A."/>
            <person name="Chapman S.B."/>
            <person name="Chen Z."/>
            <person name="Freedman E."/>
            <person name="Gellesch M."/>
            <person name="Goldberg J."/>
            <person name="Griggs A."/>
            <person name="Gujja S."/>
            <person name="Heilman E."/>
            <person name="Heiman D."/>
            <person name="Howarth C."/>
            <person name="Mehta T."/>
            <person name="Neiman D."/>
            <person name="Pearson M."/>
            <person name="Roberts A."/>
            <person name="Saif S."/>
            <person name="Shea T."/>
            <person name="Shenoy N."/>
            <person name="Sisk P."/>
            <person name="Stolte C."/>
            <person name="Sykes S."/>
            <person name="White J."/>
            <person name="Yandava C."/>
            <person name="Burger G."/>
            <person name="Gray M.W."/>
            <person name="Holland P.W.H."/>
            <person name="King N."/>
            <person name="Lang F.B.F."/>
            <person name="Roger A.J."/>
            <person name="Ruiz-Trillo I."/>
            <person name="Haas B."/>
            <person name="Nusbaum C."/>
            <person name="Birren B."/>
        </authorList>
    </citation>
    <scope>NUCLEOTIDE SEQUENCE [LARGE SCALE GENOMIC DNA]</scope>
    <source>
        <strain evidence="1 2">JP610</strain>
    </source>
</reference>
<proteinExistence type="predicted"/>
<evidence type="ECO:0000313" key="2">
    <source>
        <dbReference type="Proteomes" id="UP000054560"/>
    </source>
</evidence>